<dbReference type="InterPro" id="IPR001182">
    <property type="entry name" value="FtsW/RodA"/>
</dbReference>
<dbReference type="GO" id="GO:0008360">
    <property type="term" value="P:regulation of cell shape"/>
    <property type="evidence" value="ECO:0007669"/>
    <property type="project" value="UniProtKB-KW"/>
</dbReference>
<dbReference type="EMBL" id="VSSQ01018947">
    <property type="protein sequence ID" value="MPM62591.1"/>
    <property type="molecule type" value="Genomic_DNA"/>
</dbReference>
<reference evidence="7" key="1">
    <citation type="submission" date="2019-08" db="EMBL/GenBank/DDBJ databases">
        <authorList>
            <person name="Kucharzyk K."/>
            <person name="Murdoch R.W."/>
            <person name="Higgins S."/>
            <person name="Loffler F."/>
        </authorList>
    </citation>
    <scope>NUCLEOTIDE SEQUENCE</scope>
</reference>
<keyword evidence="7" id="KW-0808">Transferase</keyword>
<evidence type="ECO:0000256" key="5">
    <source>
        <dbReference type="ARBA" id="ARBA00023136"/>
    </source>
</evidence>
<dbReference type="Pfam" id="PF01098">
    <property type="entry name" value="FTSW_RODA_SPOVE"/>
    <property type="match status" value="1"/>
</dbReference>
<dbReference type="PANTHER" id="PTHR30474">
    <property type="entry name" value="CELL CYCLE PROTEIN"/>
    <property type="match status" value="1"/>
</dbReference>
<dbReference type="GO" id="GO:0032153">
    <property type="term" value="C:cell division site"/>
    <property type="evidence" value="ECO:0007669"/>
    <property type="project" value="TreeGrafter"/>
</dbReference>
<evidence type="ECO:0000313" key="7">
    <source>
        <dbReference type="EMBL" id="MPM62591.1"/>
    </source>
</evidence>
<keyword evidence="3" id="KW-0133">Cell shape</keyword>
<evidence type="ECO:0000256" key="2">
    <source>
        <dbReference type="ARBA" id="ARBA00022692"/>
    </source>
</evidence>
<keyword evidence="4 6" id="KW-1133">Transmembrane helix</keyword>
<dbReference type="GO" id="GO:0016757">
    <property type="term" value="F:glycosyltransferase activity"/>
    <property type="evidence" value="ECO:0007669"/>
    <property type="project" value="UniProtKB-KW"/>
</dbReference>
<gene>
    <name evidence="7" type="primary">mrdB_16</name>
    <name evidence="7" type="ORF">SDC9_109467</name>
</gene>
<evidence type="ECO:0000256" key="4">
    <source>
        <dbReference type="ARBA" id="ARBA00022989"/>
    </source>
</evidence>
<dbReference type="GO" id="GO:0005886">
    <property type="term" value="C:plasma membrane"/>
    <property type="evidence" value="ECO:0007669"/>
    <property type="project" value="TreeGrafter"/>
</dbReference>
<feature type="transmembrane region" description="Helical" evidence="6">
    <location>
        <begin position="133"/>
        <end position="154"/>
    </location>
</feature>
<comment type="caution">
    <text evidence="7">The sequence shown here is derived from an EMBL/GenBank/DDBJ whole genome shotgun (WGS) entry which is preliminary data.</text>
</comment>
<organism evidence="7">
    <name type="scientific">bioreactor metagenome</name>
    <dbReference type="NCBI Taxonomy" id="1076179"/>
    <lineage>
        <taxon>unclassified sequences</taxon>
        <taxon>metagenomes</taxon>
        <taxon>ecological metagenomes</taxon>
    </lineage>
</organism>
<feature type="transmembrane region" description="Helical" evidence="6">
    <location>
        <begin position="100"/>
        <end position="121"/>
    </location>
</feature>
<dbReference type="GO" id="GO:0051301">
    <property type="term" value="P:cell division"/>
    <property type="evidence" value="ECO:0007669"/>
    <property type="project" value="InterPro"/>
</dbReference>
<evidence type="ECO:0000256" key="6">
    <source>
        <dbReference type="SAM" id="Phobius"/>
    </source>
</evidence>
<dbReference type="AlphaFoldDB" id="A0A645BD67"/>
<dbReference type="GO" id="GO:0015648">
    <property type="term" value="F:lipid-linked peptidoglycan transporter activity"/>
    <property type="evidence" value="ECO:0007669"/>
    <property type="project" value="TreeGrafter"/>
</dbReference>
<name>A0A645BD67_9ZZZZ</name>
<comment type="subcellular location">
    <subcellularLocation>
        <location evidence="1">Membrane</location>
        <topology evidence="1">Multi-pass membrane protein</topology>
    </subcellularLocation>
</comment>
<dbReference type="EC" id="2.4.1.129" evidence="7"/>
<keyword evidence="7" id="KW-0328">Glycosyltransferase</keyword>
<proteinExistence type="predicted"/>
<dbReference type="PANTHER" id="PTHR30474:SF1">
    <property type="entry name" value="PEPTIDOGLYCAN GLYCOSYLTRANSFERASE MRDB"/>
    <property type="match status" value="1"/>
</dbReference>
<evidence type="ECO:0000256" key="3">
    <source>
        <dbReference type="ARBA" id="ARBA00022960"/>
    </source>
</evidence>
<evidence type="ECO:0000256" key="1">
    <source>
        <dbReference type="ARBA" id="ARBA00004141"/>
    </source>
</evidence>
<accession>A0A645BD67</accession>
<keyword evidence="2 6" id="KW-0812">Transmembrane</keyword>
<keyword evidence="5 6" id="KW-0472">Membrane</keyword>
<protein>
    <submittedName>
        <fullName evidence="7">Peptidoglycan glycosyltransferase MrdB</fullName>
        <ecNumber evidence="7">2.4.1.129</ecNumber>
    </submittedName>
</protein>
<feature type="transmembrane region" description="Helical" evidence="6">
    <location>
        <begin position="166"/>
        <end position="188"/>
    </location>
</feature>
<feature type="transmembrane region" description="Helical" evidence="6">
    <location>
        <begin position="12"/>
        <end position="30"/>
    </location>
</feature>
<sequence>MVWISGLPIKYILTFGASAIVLFVAAFPLLEPYQQQRIMNFIAPDPNATHGNAYNVQQALVSIGSGGLLGQGYGHGTQVQLRFLQVRQTDYIFSSMANEFGFIGTSIVVGLLIFVVIRCIRAAKLAKDVYGSMIAYGFATLIFFQTIVNIGVNLNVIPVTGLTLPFISYGGSSLVSLLIGIGFIESVISRRSM</sequence>